<dbReference type="EMBL" id="LN614827">
    <property type="protein sequence ID" value="CEG59003.1"/>
    <property type="molecule type" value="Genomic_DNA"/>
</dbReference>
<evidence type="ECO:0000256" key="2">
    <source>
        <dbReference type="ARBA" id="ARBA00022676"/>
    </source>
</evidence>
<dbReference type="KEGG" id="lfa:LFA_3678"/>
<reference evidence="6" key="1">
    <citation type="submission" date="2014-09" db="EMBL/GenBank/DDBJ databases">
        <authorList>
            <person name="Gomez-Valero L."/>
        </authorList>
    </citation>
    <scope>NUCLEOTIDE SEQUENCE [LARGE SCALE GENOMIC DNA]</scope>
    <source>
        <strain evidence="6">ATCC700992</strain>
    </source>
</reference>
<dbReference type="STRING" id="1212491.LFA_3678"/>
<evidence type="ECO:0000256" key="1">
    <source>
        <dbReference type="ARBA" id="ARBA00006739"/>
    </source>
</evidence>
<dbReference type="RefSeq" id="WP_045097207.1">
    <property type="nucleotide sequence ID" value="NZ_LN614827.1"/>
</dbReference>
<dbReference type="InterPro" id="IPR001173">
    <property type="entry name" value="Glyco_trans_2-like"/>
</dbReference>
<proteinExistence type="inferred from homology"/>
<dbReference type="HOGENOM" id="CLU_581133_0_0_6"/>
<dbReference type="Pfam" id="PF00535">
    <property type="entry name" value="Glycos_transf_2"/>
    <property type="match status" value="1"/>
</dbReference>
<dbReference type="PANTHER" id="PTHR43179">
    <property type="entry name" value="RHAMNOSYLTRANSFERASE WBBL"/>
    <property type="match status" value="1"/>
</dbReference>
<organism evidence="5 6">
    <name type="scientific">Legionella fallonii LLAP-10</name>
    <dbReference type="NCBI Taxonomy" id="1212491"/>
    <lineage>
        <taxon>Bacteria</taxon>
        <taxon>Pseudomonadati</taxon>
        <taxon>Pseudomonadota</taxon>
        <taxon>Gammaproteobacteria</taxon>
        <taxon>Legionellales</taxon>
        <taxon>Legionellaceae</taxon>
        <taxon>Legionella</taxon>
    </lineage>
</organism>
<dbReference type="PANTHER" id="PTHR43179:SF12">
    <property type="entry name" value="GALACTOFURANOSYLTRANSFERASE GLFT2"/>
    <property type="match status" value="1"/>
</dbReference>
<dbReference type="AlphaFoldDB" id="A0A098G956"/>
<evidence type="ECO:0000256" key="3">
    <source>
        <dbReference type="ARBA" id="ARBA00022679"/>
    </source>
</evidence>
<dbReference type="InterPro" id="IPR029044">
    <property type="entry name" value="Nucleotide-diphossugar_trans"/>
</dbReference>
<protein>
    <submittedName>
        <fullName evidence="5">Glycosyl transferase</fullName>
    </submittedName>
</protein>
<dbReference type="OrthoDB" id="9775208at2"/>
<name>A0A098G956_9GAMM</name>
<evidence type="ECO:0000259" key="4">
    <source>
        <dbReference type="Pfam" id="PF00535"/>
    </source>
</evidence>
<dbReference type="Gene3D" id="3.90.550.10">
    <property type="entry name" value="Spore Coat Polysaccharide Biosynthesis Protein SpsA, Chain A"/>
    <property type="match status" value="1"/>
</dbReference>
<evidence type="ECO:0000313" key="5">
    <source>
        <dbReference type="EMBL" id="CEG59003.1"/>
    </source>
</evidence>
<keyword evidence="2" id="KW-0328">Glycosyltransferase</keyword>
<dbReference type="SUPFAM" id="SSF53448">
    <property type="entry name" value="Nucleotide-diphospho-sugar transferases"/>
    <property type="match status" value="1"/>
</dbReference>
<feature type="domain" description="Glycosyltransferase 2-like" evidence="4">
    <location>
        <begin position="24"/>
        <end position="146"/>
    </location>
</feature>
<accession>A0A098G956</accession>
<evidence type="ECO:0000313" key="6">
    <source>
        <dbReference type="Proteomes" id="UP000032430"/>
    </source>
</evidence>
<keyword evidence="3 5" id="KW-0808">Transferase</keyword>
<comment type="similarity">
    <text evidence="1">Belongs to the glycosyltransferase 2 family.</text>
</comment>
<sequence length="470" mass="54566">MQEMDSAPIESTTNQYNQQIAVDIIIPFYKHAELVAPLFNALSSLAPELTKMHARLILINDSPTDTPLKEALEQACWQCKEYSIPFQMLINDENLGFLRSTNRGLKLAALSGHDVILLNSDTIPTPGSLIELQRIAYADDTIGFVSPRSNNAVHCSFPTQAIYSLMDFEPAYESFNNLRACLPELTYTPTVVGFCLYIKSVILEKNRLLDEIYGHGYYEEYDYIYRGRHIGYKAALANHAYVYHKGSVSISSLPKAKERLLRKNRRTFIRRYPEYDSEMKRYLSSHYYKTERLLHGLLKDAQGKIGIVFDLTRLSFLYGKRAKATKLILEMLSKHWHQHFIFFVKCSRKTWLLHQLYKLNHVHFFSAKHINSCAISCRVIEDNLSRNELKRMSNLAAHNVYFLLNNGAHETKNRTQQRRWHFLSHYAQSIKMPQDLLKDEEIINLFFNLINHPDLIANHVLSRKEQITSL</sequence>
<dbReference type="GO" id="GO:0016757">
    <property type="term" value="F:glycosyltransferase activity"/>
    <property type="evidence" value="ECO:0007669"/>
    <property type="project" value="UniProtKB-KW"/>
</dbReference>
<keyword evidence="6" id="KW-1185">Reference proteome</keyword>
<dbReference type="Proteomes" id="UP000032430">
    <property type="component" value="Chromosome I"/>
</dbReference>
<gene>
    <name evidence="5" type="ORF">LFA_3678</name>
</gene>